<sequence>MIALRIAISLAALAVPSFLVGHWVSAAEDRLEQLETNPGEQAQVAVAAQADEGYCNAGLRQVLRRVLASCGLAGGDTRGCQPIDAKNVATMEGEDFNALFLPLVDRASIVQFGKGDAVLDERDLALLDAAFADQRGASYFLVVARASPEGSLEANSALSQDRAEAVMEHLRQNFQDPDLDKEVGLLWLGEEFAQLDQSFCSWNRSGGADECEPEHINRSAFVAWIDCRL</sequence>
<evidence type="ECO:0000313" key="1">
    <source>
        <dbReference type="EMBL" id="KIG14975.1"/>
    </source>
</evidence>
<dbReference type="RefSeq" id="WP_052552619.1">
    <property type="nucleotide sequence ID" value="NZ_JMCC02000062.1"/>
</dbReference>
<name>A0A0C2CZA1_9BACT</name>
<protein>
    <recommendedName>
        <fullName evidence="3">OmpA-like domain-containing protein</fullName>
    </recommendedName>
</protein>
<evidence type="ECO:0000313" key="2">
    <source>
        <dbReference type="Proteomes" id="UP000031599"/>
    </source>
</evidence>
<dbReference type="InterPro" id="IPR036737">
    <property type="entry name" value="OmpA-like_sf"/>
</dbReference>
<dbReference type="SUPFAM" id="SSF103088">
    <property type="entry name" value="OmpA-like"/>
    <property type="match status" value="1"/>
</dbReference>
<dbReference type="Gene3D" id="3.30.1330.60">
    <property type="entry name" value="OmpA-like domain"/>
    <property type="match status" value="1"/>
</dbReference>
<proteinExistence type="predicted"/>
<evidence type="ECO:0008006" key="3">
    <source>
        <dbReference type="Google" id="ProtNLM"/>
    </source>
</evidence>
<dbReference type="Proteomes" id="UP000031599">
    <property type="component" value="Unassembled WGS sequence"/>
</dbReference>
<accession>A0A0C2CZA1</accession>
<dbReference type="AlphaFoldDB" id="A0A0C2CZA1"/>
<reference evidence="1 2" key="1">
    <citation type="submission" date="2014-12" db="EMBL/GenBank/DDBJ databases">
        <title>Genome assembly of Enhygromyxa salina DSM 15201.</title>
        <authorList>
            <person name="Sharma G."/>
            <person name="Subramanian S."/>
        </authorList>
    </citation>
    <scope>NUCLEOTIDE SEQUENCE [LARGE SCALE GENOMIC DNA]</scope>
    <source>
        <strain evidence="1 2">DSM 15201</strain>
    </source>
</reference>
<gene>
    <name evidence="1" type="ORF">DB30_06164</name>
</gene>
<organism evidence="1 2">
    <name type="scientific">Enhygromyxa salina</name>
    <dbReference type="NCBI Taxonomy" id="215803"/>
    <lineage>
        <taxon>Bacteria</taxon>
        <taxon>Pseudomonadati</taxon>
        <taxon>Myxococcota</taxon>
        <taxon>Polyangia</taxon>
        <taxon>Nannocystales</taxon>
        <taxon>Nannocystaceae</taxon>
        <taxon>Enhygromyxa</taxon>
    </lineage>
</organism>
<comment type="caution">
    <text evidence="1">The sequence shown here is derived from an EMBL/GenBank/DDBJ whole genome shotgun (WGS) entry which is preliminary data.</text>
</comment>
<dbReference type="EMBL" id="JMCC02000062">
    <property type="protein sequence ID" value="KIG14975.1"/>
    <property type="molecule type" value="Genomic_DNA"/>
</dbReference>